<keyword evidence="6" id="KW-0479">Metal-binding</keyword>
<evidence type="ECO:0000313" key="13">
    <source>
        <dbReference type="Proteomes" id="UP001222373"/>
    </source>
</evidence>
<evidence type="ECO:0000256" key="5">
    <source>
        <dbReference type="ARBA" id="ARBA00022705"/>
    </source>
</evidence>
<evidence type="ECO:0000256" key="1">
    <source>
        <dbReference type="ARBA" id="ARBA00022478"/>
    </source>
</evidence>
<keyword evidence="2" id="KW-0639">Primosome</keyword>
<dbReference type="PANTHER" id="PTHR30313:SF2">
    <property type="entry name" value="DNA PRIMASE"/>
    <property type="match status" value="1"/>
</dbReference>
<evidence type="ECO:0000256" key="3">
    <source>
        <dbReference type="ARBA" id="ARBA00022679"/>
    </source>
</evidence>
<name>A0AAX3N9S0_9PROT</name>
<dbReference type="SMART" id="SM00400">
    <property type="entry name" value="ZnF_CHCC"/>
    <property type="match status" value="1"/>
</dbReference>
<dbReference type="GO" id="GO:0003899">
    <property type="term" value="F:DNA-directed RNA polymerase activity"/>
    <property type="evidence" value="ECO:0007669"/>
    <property type="project" value="InterPro"/>
</dbReference>
<dbReference type="EMBL" id="CP110500">
    <property type="protein sequence ID" value="WDI79259.1"/>
    <property type="molecule type" value="Genomic_DNA"/>
</dbReference>
<keyword evidence="1" id="KW-0240">DNA-directed RNA polymerase</keyword>
<dbReference type="Pfam" id="PF13155">
    <property type="entry name" value="Toprim_2"/>
    <property type="match status" value="1"/>
</dbReference>
<evidence type="ECO:0000313" key="12">
    <source>
        <dbReference type="EMBL" id="WDI79259.1"/>
    </source>
</evidence>
<evidence type="ECO:0000259" key="10">
    <source>
        <dbReference type="SMART" id="SM00400"/>
    </source>
</evidence>
<sequence length="382" mass="46262">MKFKNIYIYIKYKKRYLSDLNPKKIKKNKIISLCPFHIEKKESFLLNIDDMFYYCFGCKKSGKLFVDKKKYFNIEKYIFFTKKMLSNFDSINFLSKKKIFNIFSIYEFKIGFVNNYLDFYSFFKNNYLENKLFFLLKNKIFFPVTNIIGEVISIIIRNIFNNKFSKYIFFPIKKNIKKKDILYGLFQNKIEILKKKYVFIVEGCTDLISMHSKNIKNVVSTLGSNLEINHFKILSKVCKNFIIFYDNDKAGKEAIKRFYYKNKTYVENRNFFVLFTKEKDPNEYFIKNSKKKFIEFLKKSVLKIEDFVLVNKKKYNKIDRNILENPLKYYKKKTKGKLYFHKVKNTIFSIFKKISSSKIILLKDYKNILKKIIFLNNINEKI</sequence>
<feature type="domain" description="Toprim" evidence="11">
    <location>
        <begin position="196"/>
        <end position="267"/>
    </location>
</feature>
<dbReference type="SMART" id="SM00493">
    <property type="entry name" value="TOPRIM"/>
    <property type="match status" value="1"/>
</dbReference>
<dbReference type="Pfam" id="PF01807">
    <property type="entry name" value="Zn_ribbon_DnaG"/>
    <property type="match status" value="1"/>
</dbReference>
<evidence type="ECO:0000256" key="9">
    <source>
        <dbReference type="ARBA" id="ARBA00023163"/>
    </source>
</evidence>
<dbReference type="Gene3D" id="3.90.580.10">
    <property type="entry name" value="Zinc finger, CHC2-type domain"/>
    <property type="match status" value="1"/>
</dbReference>
<protein>
    <submittedName>
        <fullName evidence="12">Toprim domain-containing protein</fullName>
    </submittedName>
</protein>
<evidence type="ECO:0000256" key="8">
    <source>
        <dbReference type="ARBA" id="ARBA00022833"/>
    </source>
</evidence>
<proteinExistence type="predicted"/>
<dbReference type="SUPFAM" id="SSF57783">
    <property type="entry name" value="Zinc beta-ribbon"/>
    <property type="match status" value="1"/>
</dbReference>
<dbReference type="InterPro" id="IPR050219">
    <property type="entry name" value="DnaG_primase"/>
</dbReference>
<keyword evidence="4" id="KW-0548">Nucleotidyltransferase</keyword>
<dbReference type="PANTHER" id="PTHR30313">
    <property type="entry name" value="DNA PRIMASE"/>
    <property type="match status" value="1"/>
</dbReference>
<keyword evidence="7" id="KW-0863">Zinc-finger</keyword>
<evidence type="ECO:0000256" key="4">
    <source>
        <dbReference type="ARBA" id="ARBA00022695"/>
    </source>
</evidence>
<dbReference type="GO" id="GO:1990077">
    <property type="term" value="C:primosome complex"/>
    <property type="evidence" value="ECO:0007669"/>
    <property type="project" value="UniProtKB-KW"/>
</dbReference>
<evidence type="ECO:0000259" key="11">
    <source>
        <dbReference type="SMART" id="SM00493"/>
    </source>
</evidence>
<organism evidence="12 13">
    <name type="scientific">Candidatus Vidania fulgoroideorum</name>
    <dbReference type="NCBI Taxonomy" id="881286"/>
    <lineage>
        <taxon>Bacteria</taxon>
        <taxon>Pseudomonadati</taxon>
        <taxon>Pseudomonadota</taxon>
        <taxon>Betaproteobacteria</taxon>
        <taxon>Candidatus Vidania</taxon>
    </lineage>
</organism>
<dbReference type="GO" id="GO:0008270">
    <property type="term" value="F:zinc ion binding"/>
    <property type="evidence" value="ECO:0007669"/>
    <property type="project" value="UniProtKB-KW"/>
</dbReference>
<dbReference type="Gene3D" id="3.40.1360.10">
    <property type="match status" value="1"/>
</dbReference>
<dbReference type="GO" id="GO:0006269">
    <property type="term" value="P:DNA replication, synthesis of primer"/>
    <property type="evidence" value="ECO:0007669"/>
    <property type="project" value="UniProtKB-KW"/>
</dbReference>
<reference evidence="12" key="1">
    <citation type="submission" date="2022-11" db="EMBL/GenBank/DDBJ databases">
        <title>Genomic comparisons reveal selection pressure and functional variation between nutritional endosymbionts of cave-adapted and epigean Hawaiian planthoppers.</title>
        <authorList>
            <person name="Gossett J.M."/>
            <person name="Porter M.L."/>
            <person name="Vasquez Y."/>
            <person name="Bennett G.M."/>
            <person name="Chong R.A."/>
        </authorList>
    </citation>
    <scope>NUCLEOTIDE SEQUENCE</scope>
    <source>
        <strain evidence="12">OPOL2</strain>
    </source>
</reference>
<gene>
    <name evidence="12" type="ORF">ONB67_00055</name>
</gene>
<dbReference type="AlphaFoldDB" id="A0AAX3N9S0"/>
<dbReference type="GO" id="GO:0000428">
    <property type="term" value="C:DNA-directed RNA polymerase complex"/>
    <property type="evidence" value="ECO:0007669"/>
    <property type="project" value="UniProtKB-KW"/>
</dbReference>
<dbReference type="InterPro" id="IPR006171">
    <property type="entry name" value="TOPRIM_dom"/>
</dbReference>
<keyword evidence="9" id="KW-0804">Transcription</keyword>
<dbReference type="GO" id="GO:0003677">
    <property type="term" value="F:DNA binding"/>
    <property type="evidence" value="ECO:0007669"/>
    <property type="project" value="InterPro"/>
</dbReference>
<keyword evidence="3" id="KW-0808">Transferase</keyword>
<accession>A0AAX3N9S0</accession>
<keyword evidence="8" id="KW-0862">Zinc</keyword>
<dbReference type="Proteomes" id="UP001222373">
    <property type="component" value="Chromosome"/>
</dbReference>
<dbReference type="GO" id="GO:0005737">
    <property type="term" value="C:cytoplasm"/>
    <property type="evidence" value="ECO:0007669"/>
    <property type="project" value="TreeGrafter"/>
</dbReference>
<dbReference type="CDD" id="cd03364">
    <property type="entry name" value="TOPRIM_DnaG_primases"/>
    <property type="match status" value="1"/>
</dbReference>
<feature type="domain" description="Zinc finger CHC2-type" evidence="10">
    <location>
        <begin position="30"/>
        <end position="85"/>
    </location>
</feature>
<dbReference type="InterPro" id="IPR002694">
    <property type="entry name" value="Znf_CHC2"/>
</dbReference>
<keyword evidence="5" id="KW-0235">DNA replication</keyword>
<dbReference type="SUPFAM" id="SSF56731">
    <property type="entry name" value="DNA primase core"/>
    <property type="match status" value="1"/>
</dbReference>
<evidence type="ECO:0000256" key="2">
    <source>
        <dbReference type="ARBA" id="ARBA00022515"/>
    </source>
</evidence>
<dbReference type="InterPro" id="IPR034151">
    <property type="entry name" value="TOPRIM_DnaG_bac"/>
</dbReference>
<evidence type="ECO:0000256" key="6">
    <source>
        <dbReference type="ARBA" id="ARBA00022723"/>
    </source>
</evidence>
<dbReference type="InterPro" id="IPR036977">
    <property type="entry name" value="DNA_primase_Znf_CHC2"/>
</dbReference>
<evidence type="ECO:0000256" key="7">
    <source>
        <dbReference type="ARBA" id="ARBA00022771"/>
    </source>
</evidence>